<protein>
    <submittedName>
        <fullName evidence="4">Uncharacterized protein</fullName>
    </submittedName>
</protein>
<dbReference type="Pfam" id="PF12796">
    <property type="entry name" value="Ank_2"/>
    <property type="match status" value="1"/>
</dbReference>
<gene>
    <name evidence="4" type="ORF">WMSIL1_LOCUS3293</name>
</gene>
<dbReference type="PROSITE" id="PS50297">
    <property type="entry name" value="ANK_REP_REGION"/>
    <property type="match status" value="2"/>
</dbReference>
<dbReference type="PROSITE" id="PS50088">
    <property type="entry name" value="ANK_REPEAT"/>
    <property type="match status" value="2"/>
</dbReference>
<evidence type="ECO:0000313" key="5">
    <source>
        <dbReference type="Proteomes" id="UP000321570"/>
    </source>
</evidence>
<dbReference type="SMART" id="SM00248">
    <property type="entry name" value="ANK"/>
    <property type="match status" value="2"/>
</dbReference>
<feature type="repeat" description="ANK" evidence="3">
    <location>
        <begin position="84"/>
        <end position="116"/>
    </location>
</feature>
<evidence type="ECO:0000256" key="2">
    <source>
        <dbReference type="ARBA" id="ARBA00023043"/>
    </source>
</evidence>
<dbReference type="Gene3D" id="1.25.40.20">
    <property type="entry name" value="Ankyrin repeat-containing domain"/>
    <property type="match status" value="1"/>
</dbReference>
<keyword evidence="5" id="KW-1185">Reference proteome</keyword>
<dbReference type="PANTHER" id="PTHR24198">
    <property type="entry name" value="ANKYRIN REPEAT AND PROTEIN KINASE DOMAIN-CONTAINING PROTEIN"/>
    <property type="match status" value="1"/>
</dbReference>
<evidence type="ECO:0000256" key="3">
    <source>
        <dbReference type="PROSITE-ProRule" id="PRU00023"/>
    </source>
</evidence>
<dbReference type="EMBL" id="CABIJS010000097">
    <property type="protein sequence ID" value="VUZ42728.1"/>
    <property type="molecule type" value="Genomic_DNA"/>
</dbReference>
<feature type="non-terminal residue" evidence="4">
    <location>
        <position position="141"/>
    </location>
</feature>
<dbReference type="InterPro" id="IPR036770">
    <property type="entry name" value="Ankyrin_rpt-contain_sf"/>
</dbReference>
<name>A0A564Y7I5_HYMDI</name>
<dbReference type="PANTHER" id="PTHR24198:SF165">
    <property type="entry name" value="ANKYRIN REPEAT-CONTAINING PROTEIN-RELATED"/>
    <property type="match status" value="1"/>
</dbReference>
<dbReference type="Proteomes" id="UP000321570">
    <property type="component" value="Unassembled WGS sequence"/>
</dbReference>
<sequence>MGANPGLHIKLLLLEAKALIRTLQNYLLHYSGICLKSSGIKIHQFYRSTDFEGKPLISAITAKNLKQAKTALKNYSTLCQIDGHGNTALHHAAENGFMEAVKLLIKYKCGLNAINNMGFTPLLVALQNYHTEVARELLNAG</sequence>
<dbReference type="InterPro" id="IPR002110">
    <property type="entry name" value="Ankyrin_rpt"/>
</dbReference>
<reference evidence="4 5" key="1">
    <citation type="submission" date="2019-07" db="EMBL/GenBank/DDBJ databases">
        <authorList>
            <person name="Jastrzebski P J."/>
            <person name="Paukszto L."/>
            <person name="Jastrzebski P J."/>
        </authorList>
    </citation>
    <scope>NUCLEOTIDE SEQUENCE [LARGE SCALE GENOMIC DNA]</scope>
    <source>
        <strain evidence="4 5">WMS-il1</strain>
    </source>
</reference>
<feature type="repeat" description="ANK" evidence="3">
    <location>
        <begin position="117"/>
        <end position="141"/>
    </location>
</feature>
<keyword evidence="1" id="KW-0677">Repeat</keyword>
<organism evidence="4 5">
    <name type="scientific">Hymenolepis diminuta</name>
    <name type="common">Rat tapeworm</name>
    <dbReference type="NCBI Taxonomy" id="6216"/>
    <lineage>
        <taxon>Eukaryota</taxon>
        <taxon>Metazoa</taxon>
        <taxon>Spiralia</taxon>
        <taxon>Lophotrochozoa</taxon>
        <taxon>Platyhelminthes</taxon>
        <taxon>Cestoda</taxon>
        <taxon>Eucestoda</taxon>
        <taxon>Cyclophyllidea</taxon>
        <taxon>Hymenolepididae</taxon>
        <taxon>Hymenolepis</taxon>
    </lineage>
</organism>
<accession>A0A564Y7I5</accession>
<proteinExistence type="predicted"/>
<dbReference type="AlphaFoldDB" id="A0A564Y7I5"/>
<evidence type="ECO:0000313" key="4">
    <source>
        <dbReference type="EMBL" id="VUZ42728.1"/>
    </source>
</evidence>
<dbReference type="SUPFAM" id="SSF48403">
    <property type="entry name" value="Ankyrin repeat"/>
    <property type="match status" value="1"/>
</dbReference>
<keyword evidence="2 3" id="KW-0040">ANK repeat</keyword>
<evidence type="ECO:0000256" key="1">
    <source>
        <dbReference type="ARBA" id="ARBA00022737"/>
    </source>
</evidence>